<dbReference type="Proteomes" id="UP000298030">
    <property type="component" value="Unassembled WGS sequence"/>
</dbReference>
<proteinExistence type="predicted"/>
<dbReference type="AlphaFoldDB" id="A0A4Y7TWG5"/>
<accession>A0A4Y7TWG5</accession>
<keyword evidence="2" id="KW-1185">Reference proteome</keyword>
<name>A0A4Y7TWG5_COPMI</name>
<evidence type="ECO:0000313" key="2">
    <source>
        <dbReference type="Proteomes" id="UP000298030"/>
    </source>
</evidence>
<dbReference type="InterPro" id="IPR032675">
    <property type="entry name" value="LRR_dom_sf"/>
</dbReference>
<gene>
    <name evidence="1" type="ORF">FA13DRAFT_1681967</name>
</gene>
<evidence type="ECO:0000313" key="1">
    <source>
        <dbReference type="EMBL" id="TEB38503.1"/>
    </source>
</evidence>
<dbReference type="OrthoDB" id="3171058at2759"/>
<comment type="caution">
    <text evidence="1">The sequence shown here is derived from an EMBL/GenBank/DDBJ whole genome shotgun (WGS) entry which is preliminary data.</text>
</comment>
<protein>
    <recommendedName>
        <fullName evidence="3">F-box domain-containing protein</fullName>
    </recommendedName>
</protein>
<dbReference type="EMBL" id="QPFP01000003">
    <property type="protein sequence ID" value="TEB38503.1"/>
    <property type="molecule type" value="Genomic_DNA"/>
</dbReference>
<dbReference type="Gene3D" id="3.80.10.10">
    <property type="entry name" value="Ribonuclease Inhibitor"/>
    <property type="match status" value="1"/>
</dbReference>
<dbReference type="SUPFAM" id="SSF52047">
    <property type="entry name" value="RNI-like"/>
    <property type="match status" value="1"/>
</dbReference>
<organism evidence="1 2">
    <name type="scientific">Coprinellus micaceus</name>
    <name type="common">Glistening ink-cap mushroom</name>
    <name type="synonym">Coprinus micaceus</name>
    <dbReference type="NCBI Taxonomy" id="71717"/>
    <lineage>
        <taxon>Eukaryota</taxon>
        <taxon>Fungi</taxon>
        <taxon>Dikarya</taxon>
        <taxon>Basidiomycota</taxon>
        <taxon>Agaricomycotina</taxon>
        <taxon>Agaricomycetes</taxon>
        <taxon>Agaricomycetidae</taxon>
        <taxon>Agaricales</taxon>
        <taxon>Agaricineae</taxon>
        <taxon>Psathyrellaceae</taxon>
        <taxon>Coprinellus</taxon>
    </lineage>
</organism>
<sequence length="518" mass="57635">MQTILGRLDGFLYPFYCQFATPNPVQPLPPPRDPLCGLPLELWLEIFQLATYSSRSTSIKPTDPFATHRALTRNIINTMNTPALALQTKLALVAVCKAWRSLGTPILYCHIVVRSPMRAALILRTLEDTKRDPLSGPNPASNPSLGHGRWTRHIEIFTHSRGCTSAKYLQTVFSILQHCPYLRILSGTWNHTLPPTFLDAVSTLYGPSLEGLYWNETTDKLGRQQYRFTASATLEFLASFKSLLVLDLRHFKLKNEPDINEASMRPILPSVQHLIISTNPWSVATAACLILPGLRALTVITGSRLPELTREDRLHRLVKLHGSSLSTVDILSPTPDESARMAKRLQPSLFLQPSACPNLTAISFPACSIPFSEGGHPSLRRIGLHGAKSESLYPDRAGDAKDHLKAILSSGCYPSLELVQTVGFYVETESDVLIKDIFIWWTEQFAKEGVDLLDGEGVLWEYEELDPSAADVGKLEEDSKERECTSLNSLQNNGAPAFLIEGNRREVVKKQKIEDVSS</sequence>
<evidence type="ECO:0008006" key="3">
    <source>
        <dbReference type="Google" id="ProtNLM"/>
    </source>
</evidence>
<reference evidence="1 2" key="1">
    <citation type="journal article" date="2019" name="Nat. Ecol. Evol.">
        <title>Megaphylogeny resolves global patterns of mushroom evolution.</title>
        <authorList>
            <person name="Varga T."/>
            <person name="Krizsan K."/>
            <person name="Foldi C."/>
            <person name="Dima B."/>
            <person name="Sanchez-Garcia M."/>
            <person name="Sanchez-Ramirez S."/>
            <person name="Szollosi G.J."/>
            <person name="Szarkandi J.G."/>
            <person name="Papp V."/>
            <person name="Albert L."/>
            <person name="Andreopoulos W."/>
            <person name="Angelini C."/>
            <person name="Antonin V."/>
            <person name="Barry K.W."/>
            <person name="Bougher N.L."/>
            <person name="Buchanan P."/>
            <person name="Buyck B."/>
            <person name="Bense V."/>
            <person name="Catcheside P."/>
            <person name="Chovatia M."/>
            <person name="Cooper J."/>
            <person name="Damon W."/>
            <person name="Desjardin D."/>
            <person name="Finy P."/>
            <person name="Geml J."/>
            <person name="Haridas S."/>
            <person name="Hughes K."/>
            <person name="Justo A."/>
            <person name="Karasinski D."/>
            <person name="Kautmanova I."/>
            <person name="Kiss B."/>
            <person name="Kocsube S."/>
            <person name="Kotiranta H."/>
            <person name="LaButti K.M."/>
            <person name="Lechner B.E."/>
            <person name="Liimatainen K."/>
            <person name="Lipzen A."/>
            <person name="Lukacs Z."/>
            <person name="Mihaltcheva S."/>
            <person name="Morgado L.N."/>
            <person name="Niskanen T."/>
            <person name="Noordeloos M.E."/>
            <person name="Ohm R.A."/>
            <person name="Ortiz-Santana B."/>
            <person name="Ovrebo C."/>
            <person name="Racz N."/>
            <person name="Riley R."/>
            <person name="Savchenko A."/>
            <person name="Shiryaev A."/>
            <person name="Soop K."/>
            <person name="Spirin V."/>
            <person name="Szebenyi C."/>
            <person name="Tomsovsky M."/>
            <person name="Tulloss R.E."/>
            <person name="Uehling J."/>
            <person name="Grigoriev I.V."/>
            <person name="Vagvolgyi C."/>
            <person name="Papp T."/>
            <person name="Martin F.M."/>
            <person name="Miettinen O."/>
            <person name="Hibbett D.S."/>
            <person name="Nagy L.G."/>
        </authorList>
    </citation>
    <scope>NUCLEOTIDE SEQUENCE [LARGE SCALE GENOMIC DNA]</scope>
    <source>
        <strain evidence="1 2">FP101781</strain>
    </source>
</reference>